<evidence type="ECO:0000256" key="4">
    <source>
        <dbReference type="ARBA" id="ARBA00022801"/>
    </source>
</evidence>
<evidence type="ECO:0000256" key="6">
    <source>
        <dbReference type="ARBA" id="ARBA00022840"/>
    </source>
</evidence>
<dbReference type="OMA" id="YRDIAME"/>
<accession>A0A226DLX0</accession>
<protein>
    <recommendedName>
        <fullName evidence="1">RNA helicase</fullName>
        <ecNumber evidence="1">3.6.4.13</ecNumber>
    </recommendedName>
</protein>
<dbReference type="GO" id="GO:0016787">
    <property type="term" value="F:hydrolase activity"/>
    <property type="evidence" value="ECO:0007669"/>
    <property type="project" value="UniProtKB-KW"/>
</dbReference>
<sequence>MAVSSSRYVPTGLENFNYLDLIDTSDEDRDKGRKGPSEPWDSSKNVLVSRHVANFPEEDYAVLNNKYFRRAYISGLMKSSPLSSINHFEHVDLMRDGIKNFSIIELNSLQKGVLPHLCRGDDCFIIGGIRTGKTLSYLIPVIGRLVTGYNEAEIRQARRCSPLLIIVCSDHVACLKMKGTLHGLLCAINQRHLSYDVISDMKDLSKFKPDLSIVVSTCSLMCNLVQKSSTFIGFDKLRYLVYEDLDVLMEYFREEFDTLRETIFQIARSNVYFYQRIFTGRKWNQQVEQLYMSTQRLCGPAVGDRWAPTLFINSHNQLIKYGEVKWYFHHTNPGKERIEKLLELLRSVELVKHKTIFIVSSTADFASWIHSHLAENGIYALLADTDSMRVDLLNDLLREWTSGPATDRQIMVLNDSALSRLNIRNVTCLIHYNLPKNPISRISSEGAERFTCMWNNYRDIAMEKACPQTKYLRKDLEAHFLLTGEEKYLYRLHKFGRDLLQQIPGTLTTIACRMEQQAVAELPLCQRVKLFGNCLDNDCKDRHIFLLKDLEQKPRMHKSIPLFCPSFALL</sequence>
<evidence type="ECO:0000256" key="7">
    <source>
        <dbReference type="ARBA" id="ARBA00047984"/>
    </source>
</evidence>
<dbReference type="EC" id="3.6.4.13" evidence="1"/>
<dbReference type="GO" id="GO:0003676">
    <property type="term" value="F:nucleic acid binding"/>
    <property type="evidence" value="ECO:0007669"/>
    <property type="project" value="InterPro"/>
</dbReference>
<evidence type="ECO:0000313" key="9">
    <source>
        <dbReference type="EMBL" id="OXA45216.1"/>
    </source>
</evidence>
<dbReference type="InterPro" id="IPR027417">
    <property type="entry name" value="P-loop_NTPase"/>
</dbReference>
<evidence type="ECO:0000256" key="2">
    <source>
        <dbReference type="ARBA" id="ARBA00022737"/>
    </source>
</evidence>
<dbReference type="STRING" id="158441.A0A226DLX0"/>
<dbReference type="PANTHER" id="PTHR22655:SF2">
    <property type="entry name" value="ATP-DEPENDENT RNA HELICASE TDRD12-RELATED"/>
    <property type="match status" value="1"/>
</dbReference>
<dbReference type="OrthoDB" id="249932at2759"/>
<dbReference type="PANTHER" id="PTHR22655">
    <property type="entry name" value="ATP-DEPENDENT RNA HELICASE TDRD12-RELATED"/>
    <property type="match status" value="1"/>
</dbReference>
<comment type="catalytic activity">
    <reaction evidence="7">
        <text>ATP + H2O = ADP + phosphate + H(+)</text>
        <dbReference type="Rhea" id="RHEA:13065"/>
        <dbReference type="ChEBI" id="CHEBI:15377"/>
        <dbReference type="ChEBI" id="CHEBI:15378"/>
        <dbReference type="ChEBI" id="CHEBI:30616"/>
        <dbReference type="ChEBI" id="CHEBI:43474"/>
        <dbReference type="ChEBI" id="CHEBI:456216"/>
        <dbReference type="EC" id="3.6.4.13"/>
    </reaction>
</comment>
<dbReference type="SUPFAM" id="SSF52540">
    <property type="entry name" value="P-loop containing nucleoside triphosphate hydrolases"/>
    <property type="match status" value="2"/>
</dbReference>
<dbReference type="GO" id="GO:0005524">
    <property type="term" value="F:ATP binding"/>
    <property type="evidence" value="ECO:0007669"/>
    <property type="project" value="UniProtKB-KW"/>
</dbReference>
<proteinExistence type="predicted"/>
<comment type="caution">
    <text evidence="9">The sequence shown here is derived from an EMBL/GenBank/DDBJ whole genome shotgun (WGS) entry which is preliminary data.</text>
</comment>
<dbReference type="AlphaFoldDB" id="A0A226DLX0"/>
<keyword evidence="3" id="KW-0547">Nucleotide-binding</keyword>
<evidence type="ECO:0000256" key="3">
    <source>
        <dbReference type="ARBA" id="ARBA00022741"/>
    </source>
</evidence>
<evidence type="ECO:0000256" key="1">
    <source>
        <dbReference type="ARBA" id="ARBA00012552"/>
    </source>
</evidence>
<gene>
    <name evidence="9" type="ORF">Fcan01_20264</name>
</gene>
<evidence type="ECO:0000313" key="10">
    <source>
        <dbReference type="Proteomes" id="UP000198287"/>
    </source>
</evidence>
<organism evidence="9 10">
    <name type="scientific">Folsomia candida</name>
    <name type="common">Springtail</name>
    <dbReference type="NCBI Taxonomy" id="158441"/>
    <lineage>
        <taxon>Eukaryota</taxon>
        <taxon>Metazoa</taxon>
        <taxon>Ecdysozoa</taxon>
        <taxon>Arthropoda</taxon>
        <taxon>Hexapoda</taxon>
        <taxon>Collembola</taxon>
        <taxon>Entomobryomorpha</taxon>
        <taxon>Isotomoidea</taxon>
        <taxon>Isotomidae</taxon>
        <taxon>Proisotominae</taxon>
        <taxon>Folsomia</taxon>
    </lineage>
</organism>
<keyword evidence="6" id="KW-0067">ATP-binding</keyword>
<reference evidence="9 10" key="1">
    <citation type="submission" date="2015-12" db="EMBL/GenBank/DDBJ databases">
        <title>The genome of Folsomia candida.</title>
        <authorList>
            <person name="Faddeeva A."/>
            <person name="Derks M.F."/>
            <person name="Anvar Y."/>
            <person name="Smit S."/>
            <person name="Van Straalen N."/>
            <person name="Roelofs D."/>
        </authorList>
    </citation>
    <scope>NUCLEOTIDE SEQUENCE [LARGE SCALE GENOMIC DNA]</scope>
    <source>
        <strain evidence="9 10">VU population</strain>
        <tissue evidence="9">Whole body</tissue>
    </source>
</reference>
<evidence type="ECO:0000259" key="8">
    <source>
        <dbReference type="Pfam" id="PF00270"/>
    </source>
</evidence>
<name>A0A226DLX0_FOLCA</name>
<keyword evidence="4" id="KW-0378">Hydrolase</keyword>
<dbReference type="InterPro" id="IPR011545">
    <property type="entry name" value="DEAD/DEAH_box_helicase_dom"/>
</dbReference>
<keyword evidence="2" id="KW-0677">Repeat</keyword>
<dbReference type="Gene3D" id="3.40.50.300">
    <property type="entry name" value="P-loop containing nucleotide triphosphate hydrolases"/>
    <property type="match status" value="2"/>
</dbReference>
<keyword evidence="5 9" id="KW-0347">Helicase</keyword>
<feature type="domain" description="DEAD/DEAH-box helicase" evidence="8">
    <location>
        <begin position="108"/>
        <end position="263"/>
    </location>
</feature>
<dbReference type="Pfam" id="PF00270">
    <property type="entry name" value="DEAD"/>
    <property type="match status" value="1"/>
</dbReference>
<dbReference type="Proteomes" id="UP000198287">
    <property type="component" value="Unassembled WGS sequence"/>
</dbReference>
<dbReference type="GO" id="GO:0003724">
    <property type="term" value="F:RNA helicase activity"/>
    <property type="evidence" value="ECO:0007669"/>
    <property type="project" value="UniProtKB-EC"/>
</dbReference>
<keyword evidence="10" id="KW-1185">Reference proteome</keyword>
<evidence type="ECO:0000256" key="5">
    <source>
        <dbReference type="ARBA" id="ARBA00022806"/>
    </source>
</evidence>
<dbReference type="GO" id="GO:0042078">
    <property type="term" value="P:germ-line stem cell division"/>
    <property type="evidence" value="ECO:0007669"/>
    <property type="project" value="TreeGrafter"/>
</dbReference>
<dbReference type="EMBL" id="LNIX01000018">
    <property type="protein sequence ID" value="OXA45216.1"/>
    <property type="molecule type" value="Genomic_DNA"/>
</dbReference>